<feature type="transmembrane region" description="Helical" evidence="1">
    <location>
        <begin position="144"/>
        <end position="163"/>
    </location>
</feature>
<evidence type="ECO:0000256" key="1">
    <source>
        <dbReference type="SAM" id="Phobius"/>
    </source>
</evidence>
<feature type="domain" description="LTD" evidence="2">
    <location>
        <begin position="1"/>
        <end position="94"/>
    </location>
</feature>
<sequence>MVAISEWLPNPAGKDTEGEWVELWNPGNMRQDLSGWKLVSGKSSFSLRGSIGSGEYLVLKRQDTKLSLPNQNGSLQLIAEKGILADSAGFTVTAPEGKSYQRTSGGNFFFALPTPGAPNSVAGTAMLHSRYGNLSFPPSGTANLLILAIGFGVMFSAALLFIIRSDGYFSKLIFGGDEAVR</sequence>
<proteinExistence type="predicted"/>
<keyword evidence="1" id="KW-1133">Transmembrane helix</keyword>
<dbReference type="EMBL" id="MHKU01000028">
    <property type="protein sequence ID" value="OGY96546.1"/>
    <property type="molecule type" value="Genomic_DNA"/>
</dbReference>
<dbReference type="AlphaFoldDB" id="A0A1G2C5M3"/>
<gene>
    <name evidence="3" type="ORF">A2122_02440</name>
</gene>
<organism evidence="3 4">
    <name type="scientific">Candidatus Liptonbacteria bacterium GWB1_49_6</name>
    <dbReference type="NCBI Taxonomy" id="1798644"/>
    <lineage>
        <taxon>Bacteria</taxon>
        <taxon>Candidatus Liptoniibacteriota</taxon>
    </lineage>
</organism>
<dbReference type="Pfam" id="PF00932">
    <property type="entry name" value="LTD"/>
    <property type="match status" value="1"/>
</dbReference>
<dbReference type="Gene3D" id="2.60.40.1260">
    <property type="entry name" value="Lamin Tail domain"/>
    <property type="match status" value="1"/>
</dbReference>
<comment type="caution">
    <text evidence="3">The sequence shown here is derived from an EMBL/GenBank/DDBJ whole genome shotgun (WGS) entry which is preliminary data.</text>
</comment>
<keyword evidence="1" id="KW-0812">Transmembrane</keyword>
<evidence type="ECO:0000313" key="3">
    <source>
        <dbReference type="EMBL" id="OGY96546.1"/>
    </source>
</evidence>
<name>A0A1G2C5M3_9BACT</name>
<dbReference type="InterPro" id="IPR036415">
    <property type="entry name" value="Lamin_tail_dom_sf"/>
</dbReference>
<dbReference type="InterPro" id="IPR001322">
    <property type="entry name" value="Lamin_tail_dom"/>
</dbReference>
<dbReference type="PROSITE" id="PS51841">
    <property type="entry name" value="LTD"/>
    <property type="match status" value="1"/>
</dbReference>
<dbReference type="Proteomes" id="UP000176648">
    <property type="component" value="Unassembled WGS sequence"/>
</dbReference>
<evidence type="ECO:0000259" key="2">
    <source>
        <dbReference type="PROSITE" id="PS51841"/>
    </source>
</evidence>
<reference evidence="3 4" key="1">
    <citation type="journal article" date="2016" name="Nat. Commun.">
        <title>Thousands of microbial genomes shed light on interconnected biogeochemical processes in an aquifer system.</title>
        <authorList>
            <person name="Anantharaman K."/>
            <person name="Brown C.T."/>
            <person name="Hug L.A."/>
            <person name="Sharon I."/>
            <person name="Castelle C.J."/>
            <person name="Probst A.J."/>
            <person name="Thomas B.C."/>
            <person name="Singh A."/>
            <person name="Wilkins M.J."/>
            <person name="Karaoz U."/>
            <person name="Brodie E.L."/>
            <person name="Williams K.H."/>
            <person name="Hubbard S.S."/>
            <person name="Banfield J.F."/>
        </authorList>
    </citation>
    <scope>NUCLEOTIDE SEQUENCE [LARGE SCALE GENOMIC DNA]</scope>
</reference>
<accession>A0A1G2C5M3</accession>
<dbReference type="SUPFAM" id="SSF74853">
    <property type="entry name" value="Lamin A/C globular tail domain"/>
    <property type="match status" value="1"/>
</dbReference>
<protein>
    <recommendedName>
        <fullName evidence="2">LTD domain-containing protein</fullName>
    </recommendedName>
</protein>
<keyword evidence="1" id="KW-0472">Membrane</keyword>
<evidence type="ECO:0000313" key="4">
    <source>
        <dbReference type="Proteomes" id="UP000176648"/>
    </source>
</evidence>
<dbReference type="STRING" id="1798644.A2122_02440"/>